<sequence>MSAPLPKFKVNKRAVEVHDLAVRLYSGLRAWRLTLCSVEIVMEDTAPVKQEEDASVKHEILDIAEVYDYHSSIKHEPCSDDDTVLASDTEVFRCVTEVIAPVKLEKGDTIKQETLDIAEIYNDLSPIEDDGKTGQYNCYFKGDGFGIREPHHRVWFGVIVCHSGIISSGNGVEESLPTRCQNTMWRAPLKLSGKYWIWRRFTIIILRSKRNLVSMTTWVGTIVILKGTVSASNTETFRHVAEVIAPIKLEKDAAIKQETLDIAEIYNDLSPIEDDGKTEILDMAEVYNHHSSIKEEPRFDDDVVSASNTETFRHVAEVIAPIKLEKDAAIKQETLDIAEIYNDLSPIEDDGKTGILDTTGVNKDDSLVKDETSSDGDTEILDIVEVYNHHSSIKEEPRSDDDAASNTETFRHIAEVIVPTKLEKDAAIKQETLDIAEIYNDLSPIEDDGETGILDTARVYKVDSPVKDEPSSDGDTGSGRFDASGVANTALFVCHHCGCEADCLDDMRRHMRRHRGLSVRDQVSRVEEVRRDTSMCRGQGEASQLKDVKRGHTGGTLSAANTGVLVCHHCGYEADCLDDMRRHMRRHRGLSVGDQVSRVEEIRRDTSMCRGQGEASQLKDVKRGHTGGTLSAANTGVLVCHHCGYEADCLDDMRRHMRRHRGLSVGDQVSRVEEVRRDTSMCRGQGEASRLRDAKRSKRGKTDRKPFPCHQCGYQTNDMSKLTRHKRIHTGEKPFSCDHCGYQTSQKSDLIVHIRIHTGEKPFSCDQCDFRTGQSSNLIRHKRIHTGEKPFSCDQCDYRTGQSSRLMRHKMVHIGVKPFSCDHCGYQTSLKSDLIVHIRIHNGAKPFSCDQCDFRTGQSSNLIRHKRIHTGEKPFSCDQCDYRTGESSRLTRHKMVHTGVKPFSCDHCGYQTSQKSDLIVHIRIHIGEKPFSCDQCDFRTGQSSHLIRHKRIHTGEKPFSCDQCDYRTGESSRLTRHKMVHTGVKPFSCDQCDYRTNRPSCLVRHKRIHTGEKPFSCDQCDYRTGRSSHLIRHKIVHTGVKPLSCDQCNYQTSLKSSLKVHVRIHTGEKPFSCDQCDFRTGQSSNLIRHKRIHTGEKPFSCDQCDYRAGRSSHLRRHKMVHTGVKQWSDGQDRRLPNQAPEDPSRDTLWAHQESITMSNQAVGI</sequence>
<feature type="domain" description="C2H2-type" evidence="13">
    <location>
        <begin position="791"/>
        <end position="818"/>
    </location>
</feature>
<evidence type="ECO:0000313" key="15">
    <source>
        <dbReference type="Proteomes" id="UP001558652"/>
    </source>
</evidence>
<evidence type="ECO:0000256" key="12">
    <source>
        <dbReference type="SAM" id="MobiDB-lite"/>
    </source>
</evidence>
<dbReference type="Pfam" id="PF00096">
    <property type="entry name" value="zf-C2H2"/>
    <property type="match status" value="6"/>
</dbReference>
<evidence type="ECO:0000256" key="5">
    <source>
        <dbReference type="ARBA" id="ARBA00022771"/>
    </source>
</evidence>
<feature type="domain" description="C2H2-type" evidence="13">
    <location>
        <begin position="931"/>
        <end position="958"/>
    </location>
</feature>
<dbReference type="FunFam" id="3.30.160.60:FF:000882">
    <property type="entry name" value="Predicted gene, 21060"/>
    <property type="match status" value="8"/>
</dbReference>
<proteinExistence type="inferred from homology"/>
<keyword evidence="15" id="KW-1185">Reference proteome</keyword>
<feature type="domain" description="C2H2-type" evidence="13">
    <location>
        <begin position="819"/>
        <end position="846"/>
    </location>
</feature>
<keyword evidence="6" id="KW-0862">Zinc</keyword>
<feature type="domain" description="C2H2-type" evidence="13">
    <location>
        <begin position="959"/>
        <end position="986"/>
    </location>
</feature>
<keyword evidence="8" id="KW-0238">DNA-binding</keyword>
<keyword evidence="4" id="KW-0677">Repeat</keyword>
<feature type="domain" description="C2H2-type" evidence="13">
    <location>
        <begin position="875"/>
        <end position="902"/>
    </location>
</feature>
<evidence type="ECO:0000256" key="9">
    <source>
        <dbReference type="ARBA" id="ARBA00023163"/>
    </source>
</evidence>
<feature type="domain" description="C2H2-type" evidence="13">
    <location>
        <begin position="707"/>
        <end position="734"/>
    </location>
</feature>
<protein>
    <recommendedName>
        <fullName evidence="13">C2H2-type domain-containing protein</fullName>
    </recommendedName>
</protein>
<feature type="region of interest" description="Disordered" evidence="12">
    <location>
        <begin position="683"/>
        <end position="704"/>
    </location>
</feature>
<dbReference type="Gene3D" id="3.30.160.60">
    <property type="entry name" value="Classic Zinc Finger"/>
    <property type="match status" value="15"/>
</dbReference>
<dbReference type="FunFam" id="3.30.160.60:FF:001840">
    <property type="entry name" value="Paternally-expressed gene 3 protein"/>
    <property type="match status" value="1"/>
</dbReference>
<feature type="domain" description="C2H2-type" evidence="13">
    <location>
        <begin position="1071"/>
        <end position="1098"/>
    </location>
</feature>
<evidence type="ECO:0000256" key="3">
    <source>
        <dbReference type="ARBA" id="ARBA00022723"/>
    </source>
</evidence>
<evidence type="ECO:0000259" key="13">
    <source>
        <dbReference type="PROSITE" id="PS50157"/>
    </source>
</evidence>
<comment type="similarity">
    <text evidence="2">Belongs to the krueppel C2H2-type zinc-finger protein family.</text>
</comment>
<feature type="domain" description="C2H2-type" evidence="13">
    <location>
        <begin position="1099"/>
        <end position="1126"/>
    </location>
</feature>
<dbReference type="Proteomes" id="UP001558652">
    <property type="component" value="Unassembled WGS sequence"/>
</dbReference>
<dbReference type="GO" id="GO:0008270">
    <property type="term" value="F:zinc ion binding"/>
    <property type="evidence" value="ECO:0007669"/>
    <property type="project" value="UniProtKB-KW"/>
</dbReference>
<evidence type="ECO:0000256" key="1">
    <source>
        <dbReference type="ARBA" id="ARBA00004123"/>
    </source>
</evidence>
<evidence type="ECO:0000256" key="6">
    <source>
        <dbReference type="ARBA" id="ARBA00022833"/>
    </source>
</evidence>
<dbReference type="InterPro" id="IPR013087">
    <property type="entry name" value="Znf_C2H2_type"/>
</dbReference>
<evidence type="ECO:0000256" key="4">
    <source>
        <dbReference type="ARBA" id="ARBA00022737"/>
    </source>
</evidence>
<evidence type="ECO:0000256" key="10">
    <source>
        <dbReference type="ARBA" id="ARBA00023242"/>
    </source>
</evidence>
<dbReference type="SUPFAM" id="SSF57667">
    <property type="entry name" value="beta-beta-alpha zinc fingers"/>
    <property type="match status" value="8"/>
</dbReference>
<comment type="caution">
    <text evidence="14">The sequence shown here is derived from an EMBL/GenBank/DDBJ whole genome shotgun (WGS) entry which is preliminary data.</text>
</comment>
<keyword evidence="3" id="KW-0479">Metal-binding</keyword>
<name>A0ABD0XW08_9HEMI</name>
<dbReference type="FunFam" id="3.30.160.60:FF:000634">
    <property type="entry name" value="Zinc finger X-chromosomal protein"/>
    <property type="match status" value="1"/>
</dbReference>
<dbReference type="AlphaFoldDB" id="A0ABD0XW08"/>
<accession>A0ABD0XW08</accession>
<feature type="domain" description="C2H2-type" evidence="13">
    <location>
        <begin position="1043"/>
        <end position="1070"/>
    </location>
</feature>
<dbReference type="InterPro" id="IPR036236">
    <property type="entry name" value="Znf_C2H2_sf"/>
</dbReference>
<dbReference type="FunFam" id="3.30.160.60:FF:001480">
    <property type="entry name" value="Si:cabz01071911.3"/>
    <property type="match status" value="2"/>
</dbReference>
<dbReference type="GO" id="GO:0003690">
    <property type="term" value="F:double-stranded DNA binding"/>
    <property type="evidence" value="ECO:0007669"/>
    <property type="project" value="UniProtKB-ARBA"/>
</dbReference>
<comment type="subcellular location">
    <subcellularLocation>
        <location evidence="1">Nucleus</location>
    </subcellularLocation>
</comment>
<dbReference type="SMART" id="SM00355">
    <property type="entry name" value="ZnF_C2H2"/>
    <property type="match status" value="18"/>
</dbReference>
<feature type="region of interest" description="Disordered" evidence="12">
    <location>
        <begin position="1122"/>
        <end position="1146"/>
    </location>
</feature>
<dbReference type="FunFam" id="3.30.160.60:FF:001370">
    <property type="entry name" value="Zinc finger protein"/>
    <property type="match status" value="1"/>
</dbReference>
<evidence type="ECO:0000256" key="11">
    <source>
        <dbReference type="PROSITE-ProRule" id="PRU00042"/>
    </source>
</evidence>
<dbReference type="PROSITE" id="PS50157">
    <property type="entry name" value="ZINC_FINGER_C2H2_2"/>
    <property type="match status" value="15"/>
</dbReference>
<feature type="domain" description="C2H2-type" evidence="13">
    <location>
        <begin position="847"/>
        <end position="874"/>
    </location>
</feature>
<dbReference type="GO" id="GO:0005634">
    <property type="term" value="C:nucleus"/>
    <property type="evidence" value="ECO:0007669"/>
    <property type="project" value="UniProtKB-SubCell"/>
</dbReference>
<feature type="domain" description="C2H2-type" evidence="13">
    <location>
        <begin position="1015"/>
        <end position="1042"/>
    </location>
</feature>
<keyword evidence="7" id="KW-0805">Transcription regulation</keyword>
<feature type="domain" description="C2H2-type" evidence="13">
    <location>
        <begin position="735"/>
        <end position="762"/>
    </location>
</feature>
<keyword evidence="5 11" id="KW-0863">Zinc-finger</keyword>
<reference evidence="14 15" key="1">
    <citation type="submission" date="2024-07" db="EMBL/GenBank/DDBJ databases">
        <title>Chromosome-level genome assembly of the water stick insect Ranatra chinensis (Heteroptera: Nepidae).</title>
        <authorList>
            <person name="Liu X."/>
        </authorList>
    </citation>
    <scope>NUCLEOTIDE SEQUENCE [LARGE SCALE GENOMIC DNA]</scope>
    <source>
        <strain evidence="14">Cailab_2021Rc</strain>
        <tissue evidence="14">Muscle</tissue>
    </source>
</reference>
<dbReference type="FunFam" id="3.30.160.60:FF:000630">
    <property type="entry name" value="Zinc finger protein 180"/>
    <property type="match status" value="1"/>
</dbReference>
<keyword evidence="9" id="KW-0804">Transcription</keyword>
<evidence type="ECO:0000256" key="8">
    <source>
        <dbReference type="ARBA" id="ARBA00023125"/>
    </source>
</evidence>
<feature type="domain" description="C2H2-type" evidence="13">
    <location>
        <begin position="763"/>
        <end position="790"/>
    </location>
</feature>
<evidence type="ECO:0000256" key="2">
    <source>
        <dbReference type="ARBA" id="ARBA00006991"/>
    </source>
</evidence>
<keyword evidence="10" id="KW-0539">Nucleus</keyword>
<evidence type="ECO:0000256" key="7">
    <source>
        <dbReference type="ARBA" id="ARBA00023015"/>
    </source>
</evidence>
<dbReference type="FunFam" id="3.30.160.60:FF:002319">
    <property type="entry name" value="Uncharacterized protein"/>
    <property type="match status" value="1"/>
</dbReference>
<dbReference type="PANTHER" id="PTHR24379">
    <property type="entry name" value="KRAB AND ZINC FINGER DOMAIN-CONTAINING"/>
    <property type="match status" value="1"/>
</dbReference>
<dbReference type="PANTHER" id="PTHR24379:SF121">
    <property type="entry name" value="C2H2-TYPE DOMAIN-CONTAINING PROTEIN"/>
    <property type="match status" value="1"/>
</dbReference>
<evidence type="ECO:0000313" key="14">
    <source>
        <dbReference type="EMBL" id="KAL1115464.1"/>
    </source>
</evidence>
<feature type="domain" description="C2H2-type" evidence="13">
    <location>
        <begin position="903"/>
        <end position="930"/>
    </location>
</feature>
<organism evidence="14 15">
    <name type="scientific">Ranatra chinensis</name>
    <dbReference type="NCBI Taxonomy" id="642074"/>
    <lineage>
        <taxon>Eukaryota</taxon>
        <taxon>Metazoa</taxon>
        <taxon>Ecdysozoa</taxon>
        <taxon>Arthropoda</taxon>
        <taxon>Hexapoda</taxon>
        <taxon>Insecta</taxon>
        <taxon>Pterygota</taxon>
        <taxon>Neoptera</taxon>
        <taxon>Paraneoptera</taxon>
        <taxon>Hemiptera</taxon>
        <taxon>Heteroptera</taxon>
        <taxon>Panheteroptera</taxon>
        <taxon>Nepomorpha</taxon>
        <taxon>Nepidae</taxon>
        <taxon>Ranatrinae</taxon>
        <taxon>Ranatra</taxon>
    </lineage>
</organism>
<gene>
    <name evidence="14" type="ORF">AAG570_007494</name>
</gene>
<feature type="domain" description="C2H2-type" evidence="13">
    <location>
        <begin position="987"/>
        <end position="1014"/>
    </location>
</feature>
<dbReference type="EMBL" id="JBFDAA010000020">
    <property type="protein sequence ID" value="KAL1115464.1"/>
    <property type="molecule type" value="Genomic_DNA"/>
</dbReference>